<dbReference type="PANTHER" id="PTHR11709:SF394">
    <property type="entry name" value="FI03373P-RELATED"/>
    <property type="match status" value="1"/>
</dbReference>
<dbReference type="InterPro" id="IPR006311">
    <property type="entry name" value="TAT_signal"/>
</dbReference>
<dbReference type="InterPro" id="IPR008972">
    <property type="entry name" value="Cupredoxin"/>
</dbReference>
<feature type="domain" description="Plastocyanin-like" evidence="6">
    <location>
        <begin position="65"/>
        <end position="167"/>
    </location>
</feature>
<dbReference type="Pfam" id="PF00394">
    <property type="entry name" value="Cu-oxidase"/>
    <property type="match status" value="1"/>
</dbReference>
<evidence type="ECO:0000259" key="4">
    <source>
        <dbReference type="Pfam" id="PF00394"/>
    </source>
</evidence>
<reference evidence="7 8" key="1">
    <citation type="submission" date="2021-08" db="EMBL/GenBank/DDBJ databases">
        <title>Comparative Genomics Analysis of the Genus Qipengyuania Reveals Extensive Genetic Diversity and Metabolic Versatility, Including the Description of Fifteen Novel Species.</title>
        <authorList>
            <person name="Liu Y."/>
        </authorList>
    </citation>
    <scope>NUCLEOTIDE SEQUENCE [LARGE SCALE GENOMIC DNA]</scope>
    <source>
        <strain evidence="7 8">6D47A</strain>
    </source>
</reference>
<evidence type="ECO:0000313" key="8">
    <source>
        <dbReference type="Proteomes" id="UP000755104"/>
    </source>
</evidence>
<dbReference type="InterPro" id="IPR034279">
    <property type="entry name" value="CuRO_3_CopA"/>
</dbReference>
<keyword evidence="1" id="KW-0479">Metal-binding</keyword>
<name>A0ABS7J3Z2_9SPHN</name>
<organism evidence="7 8">
    <name type="scientific">Qipengyuania qiaonensis</name>
    <dbReference type="NCBI Taxonomy" id="2867240"/>
    <lineage>
        <taxon>Bacteria</taxon>
        <taxon>Pseudomonadati</taxon>
        <taxon>Pseudomonadota</taxon>
        <taxon>Alphaproteobacteria</taxon>
        <taxon>Sphingomonadales</taxon>
        <taxon>Erythrobacteraceae</taxon>
        <taxon>Qipengyuania</taxon>
    </lineage>
</organism>
<dbReference type="InterPro" id="IPR045087">
    <property type="entry name" value="Cu-oxidase_fam"/>
</dbReference>
<sequence length="607" mass="66514">MSELLVSRRRLLGAGALGAGALALPAWARGADLHRGGSIRPGFDEVSGHNIALTIGEGPRVVQGRRGHAVAVNGSVPGPLVRLREGQPVRLAVTNTLDEDSSIHWHGLLLPFQYDGVPGVSFPGIRPGETFVYDIPALRQHGTYWWHSHSGLQEQAGHYGPIVIEPSGTDAVQADRDYVLLLSEFTPLHPHTIMDKLKKGEGYFNYQQNTWTDDYPLSGEDRRMWARMRMMATDILDVTGSTYTYLANGRGPEEGLEFLFNPGERVRLRVINGSAMTFFNVRIPGVKFWVVGADGQNVRPVEVEEFQIGAAETYDIVVEPTGEARTIVAESMDRSGMAVATLASRPGARAPIPALRDPPLLTMADMGMNHGSGGMDHGGGDDMGGMDHAAMGHDMTSHGATEDSMANMDMSGMDMRDTSLLPPDVKVGPGIDMVSMNPVDRMGDPGLGLDNVPHKVLTYKDLVALEPNDDLRRPSRQMEIHLTGNMERYMWSFDGKKFTAVSDDPIRFAYNERVRVKLVNDTMMAHPIHLHGHFFELVNGAPADRQPQKHTVIVQPGGSATFDLTADEEGDWAFHCHLLYHMHSGMFQIVTVAKPPSAPDVKRVGED</sequence>
<dbReference type="InterPro" id="IPR006376">
    <property type="entry name" value="Cu-R_CopA"/>
</dbReference>
<accession>A0ABS7J3Z2</accession>
<dbReference type="CDD" id="cd13896">
    <property type="entry name" value="CuRO_3_CopA"/>
    <property type="match status" value="1"/>
</dbReference>
<keyword evidence="2" id="KW-0560">Oxidoreductase</keyword>
<dbReference type="Gene3D" id="2.60.40.420">
    <property type="entry name" value="Cupredoxins - blue copper proteins"/>
    <property type="match status" value="3"/>
</dbReference>
<protein>
    <submittedName>
        <fullName evidence="7">Copper resistance system multicopper oxidase</fullName>
    </submittedName>
</protein>
<dbReference type="PROSITE" id="PS00079">
    <property type="entry name" value="MULTICOPPER_OXIDASE1"/>
    <property type="match status" value="1"/>
</dbReference>
<dbReference type="InterPro" id="IPR011707">
    <property type="entry name" value="Cu-oxidase-like_N"/>
</dbReference>
<dbReference type="PROSITE" id="PS51318">
    <property type="entry name" value="TAT"/>
    <property type="match status" value="1"/>
</dbReference>
<dbReference type="SUPFAM" id="SSF49503">
    <property type="entry name" value="Cupredoxins"/>
    <property type="match status" value="3"/>
</dbReference>
<evidence type="ECO:0000256" key="3">
    <source>
        <dbReference type="ARBA" id="ARBA00023008"/>
    </source>
</evidence>
<evidence type="ECO:0000256" key="1">
    <source>
        <dbReference type="ARBA" id="ARBA00022723"/>
    </source>
</evidence>
<dbReference type="PROSITE" id="PS00080">
    <property type="entry name" value="MULTICOPPER_OXIDASE2"/>
    <property type="match status" value="1"/>
</dbReference>
<dbReference type="Pfam" id="PF07732">
    <property type="entry name" value="Cu-oxidase_3"/>
    <property type="match status" value="1"/>
</dbReference>
<dbReference type="InterPro" id="IPR001117">
    <property type="entry name" value="Cu-oxidase_2nd"/>
</dbReference>
<dbReference type="InterPro" id="IPR002355">
    <property type="entry name" value="Cu_oxidase_Cu_BS"/>
</dbReference>
<dbReference type="EMBL" id="JAIGNO010000003">
    <property type="protein sequence ID" value="MBX7482051.1"/>
    <property type="molecule type" value="Genomic_DNA"/>
</dbReference>
<feature type="domain" description="Plastocyanin-like" evidence="4">
    <location>
        <begin position="239"/>
        <end position="322"/>
    </location>
</feature>
<evidence type="ECO:0000259" key="5">
    <source>
        <dbReference type="Pfam" id="PF07731"/>
    </source>
</evidence>
<evidence type="ECO:0000259" key="6">
    <source>
        <dbReference type="Pfam" id="PF07732"/>
    </source>
</evidence>
<dbReference type="RefSeq" id="WP_221556738.1">
    <property type="nucleotide sequence ID" value="NZ_JAIGNO010000003.1"/>
</dbReference>
<keyword evidence="8" id="KW-1185">Reference proteome</keyword>
<dbReference type="PANTHER" id="PTHR11709">
    <property type="entry name" value="MULTI-COPPER OXIDASE"/>
    <property type="match status" value="1"/>
</dbReference>
<evidence type="ECO:0000256" key="2">
    <source>
        <dbReference type="ARBA" id="ARBA00023002"/>
    </source>
</evidence>
<dbReference type="Pfam" id="PF07731">
    <property type="entry name" value="Cu-oxidase_2"/>
    <property type="match status" value="1"/>
</dbReference>
<comment type="caution">
    <text evidence="7">The sequence shown here is derived from an EMBL/GenBank/DDBJ whole genome shotgun (WGS) entry which is preliminary data.</text>
</comment>
<evidence type="ECO:0000313" key="7">
    <source>
        <dbReference type="EMBL" id="MBX7482051.1"/>
    </source>
</evidence>
<dbReference type="NCBIfam" id="TIGR01480">
    <property type="entry name" value="copper_res_A"/>
    <property type="match status" value="1"/>
</dbReference>
<dbReference type="InterPro" id="IPR011706">
    <property type="entry name" value="Cu-oxidase_C"/>
</dbReference>
<dbReference type="Proteomes" id="UP000755104">
    <property type="component" value="Unassembled WGS sequence"/>
</dbReference>
<keyword evidence="3" id="KW-0186">Copper</keyword>
<feature type="domain" description="Plastocyanin-like" evidence="5">
    <location>
        <begin position="474"/>
        <end position="593"/>
    </location>
</feature>
<proteinExistence type="predicted"/>
<gene>
    <name evidence="7" type="ORF">K3174_05875</name>
</gene>
<dbReference type="InterPro" id="IPR033138">
    <property type="entry name" value="Cu_oxidase_CS"/>
</dbReference>